<dbReference type="PANTHER" id="PTHR11802:SF224">
    <property type="entry name" value="SERINE CARBOXYPEPTIDASE-LIKE 7 ISOFORM X1"/>
    <property type="match status" value="1"/>
</dbReference>
<dbReference type="OMA" id="HEYQYHA"/>
<dbReference type="GO" id="GO:0019748">
    <property type="term" value="P:secondary metabolic process"/>
    <property type="evidence" value="ECO:0007669"/>
    <property type="project" value="TreeGrafter"/>
</dbReference>
<evidence type="ECO:0000256" key="1">
    <source>
        <dbReference type="ARBA" id="ARBA00009431"/>
    </source>
</evidence>
<dbReference type="SUPFAM" id="SSF53474">
    <property type="entry name" value="alpha/beta-Hydrolases"/>
    <property type="match status" value="1"/>
</dbReference>
<feature type="chain" id="PRO_5015200453" evidence="2">
    <location>
        <begin position="30"/>
        <end position="124"/>
    </location>
</feature>
<evidence type="ECO:0000256" key="2">
    <source>
        <dbReference type="SAM" id="SignalP"/>
    </source>
</evidence>
<dbReference type="AlphaFoldDB" id="A0A2P6S143"/>
<keyword evidence="2" id="KW-0732">Signal</keyword>
<protein>
    <submittedName>
        <fullName evidence="3">Putative sinapoylglucose--sinapoylglucose O-sinapoyltransferase</fullName>
        <ecNumber evidence="3">2.3.1.103</ecNumber>
    </submittedName>
</protein>
<organism evidence="3 4">
    <name type="scientific">Rosa chinensis</name>
    <name type="common">China rose</name>
    <dbReference type="NCBI Taxonomy" id="74649"/>
    <lineage>
        <taxon>Eukaryota</taxon>
        <taxon>Viridiplantae</taxon>
        <taxon>Streptophyta</taxon>
        <taxon>Embryophyta</taxon>
        <taxon>Tracheophyta</taxon>
        <taxon>Spermatophyta</taxon>
        <taxon>Magnoliopsida</taxon>
        <taxon>eudicotyledons</taxon>
        <taxon>Gunneridae</taxon>
        <taxon>Pentapetalae</taxon>
        <taxon>rosids</taxon>
        <taxon>fabids</taxon>
        <taxon>Rosales</taxon>
        <taxon>Rosaceae</taxon>
        <taxon>Rosoideae</taxon>
        <taxon>Rosoideae incertae sedis</taxon>
        <taxon>Rosa</taxon>
    </lineage>
</organism>
<dbReference type="InterPro" id="IPR029058">
    <property type="entry name" value="AB_hydrolase_fold"/>
</dbReference>
<name>A0A2P6S143_ROSCH</name>
<dbReference type="Gramene" id="PRQ52397">
    <property type="protein sequence ID" value="PRQ52397"/>
    <property type="gene ID" value="RchiOBHm_Chr2g0155051"/>
</dbReference>
<dbReference type="Proteomes" id="UP000238479">
    <property type="component" value="Chromosome 2"/>
</dbReference>
<dbReference type="GO" id="GO:0004185">
    <property type="term" value="F:serine-type carboxypeptidase activity"/>
    <property type="evidence" value="ECO:0007669"/>
    <property type="project" value="InterPro"/>
</dbReference>
<keyword evidence="4" id="KW-1185">Reference proteome</keyword>
<dbReference type="GO" id="GO:0006508">
    <property type="term" value="P:proteolysis"/>
    <property type="evidence" value="ECO:0007669"/>
    <property type="project" value="InterPro"/>
</dbReference>
<dbReference type="EMBL" id="PDCK01000040">
    <property type="protein sequence ID" value="PRQ52397.1"/>
    <property type="molecule type" value="Genomic_DNA"/>
</dbReference>
<dbReference type="InterPro" id="IPR001563">
    <property type="entry name" value="Peptidase_S10"/>
</dbReference>
<dbReference type="Gene3D" id="3.40.50.1820">
    <property type="entry name" value="alpha/beta hydrolase"/>
    <property type="match status" value="1"/>
</dbReference>
<evidence type="ECO:0000313" key="4">
    <source>
        <dbReference type="Proteomes" id="UP000238479"/>
    </source>
</evidence>
<proteinExistence type="inferred from homology"/>
<dbReference type="GO" id="GO:0047158">
    <property type="term" value="F:sinapoylglucose-sinapoylglucose O-sinapoyltransferase activity"/>
    <property type="evidence" value="ECO:0007669"/>
    <property type="project" value="UniProtKB-EC"/>
</dbReference>
<feature type="signal peptide" evidence="2">
    <location>
        <begin position="1"/>
        <end position="29"/>
    </location>
</feature>
<evidence type="ECO:0000313" key="3">
    <source>
        <dbReference type="EMBL" id="PRQ52397.1"/>
    </source>
</evidence>
<dbReference type="PANTHER" id="PTHR11802">
    <property type="entry name" value="SERINE PROTEASE FAMILY S10 SERINE CARBOXYPEPTIDASE"/>
    <property type="match status" value="1"/>
</dbReference>
<dbReference type="Pfam" id="PF00450">
    <property type="entry name" value="Peptidase_S10"/>
    <property type="match status" value="1"/>
</dbReference>
<gene>
    <name evidence="3" type="ORF">RchiOBHm_Chr2g0155051</name>
</gene>
<dbReference type="EC" id="2.3.1.103" evidence="3"/>
<comment type="similarity">
    <text evidence="1">Belongs to the peptidase S10 family.</text>
</comment>
<accession>A0A2P6S143</accession>
<comment type="caution">
    <text evidence="3">The sequence shown here is derived from an EMBL/GenBank/DDBJ whole genome shotgun (WGS) entry which is preliminary data.</text>
</comment>
<reference evidence="3 4" key="1">
    <citation type="journal article" date="2018" name="Nat. Genet.">
        <title>The Rosa genome provides new insights in the design of modern roses.</title>
        <authorList>
            <person name="Bendahmane M."/>
        </authorList>
    </citation>
    <scope>NUCLEOTIDE SEQUENCE [LARGE SCALE GENOMIC DNA]</scope>
    <source>
        <strain evidence="4">cv. Old Blush</strain>
    </source>
</reference>
<keyword evidence="3" id="KW-0808">Transferase</keyword>
<sequence length="124" mass="14410">MRSNVIIYVRFWLWHAFILLLLTSNFALAQSIIKNLPAFQGDLPFKLETGYVGVGDSEEVQLLYYFVESERSPENDPLLIWLTGGPRCSSFYGLIYEVGSKHHILRCSCWYCLLLLHHFPRVNL</sequence>
<keyword evidence="3" id="KW-0012">Acyltransferase</keyword>
<dbReference type="STRING" id="74649.A0A2P6S143"/>